<evidence type="ECO:0000256" key="2">
    <source>
        <dbReference type="ARBA" id="ARBA00022475"/>
    </source>
</evidence>
<dbReference type="EMBL" id="JRMQ02000002">
    <property type="protein sequence ID" value="TLE02675.1"/>
    <property type="molecule type" value="Genomic_DNA"/>
</dbReference>
<dbReference type="PANTHER" id="PTHR30294">
    <property type="entry name" value="MEMBRANE COMPONENT OF ABC TRANSPORTER YHHJ-RELATED"/>
    <property type="match status" value="1"/>
</dbReference>
<feature type="transmembrane region" description="Helical" evidence="6">
    <location>
        <begin position="173"/>
        <end position="198"/>
    </location>
</feature>
<feature type="transmembrane region" description="Helical" evidence="6">
    <location>
        <begin position="219"/>
        <end position="239"/>
    </location>
</feature>
<proteinExistence type="predicted"/>
<feature type="domain" description="ABC-2 type transporter transmembrane" evidence="7">
    <location>
        <begin position="23"/>
        <end position="364"/>
    </location>
</feature>
<evidence type="ECO:0000256" key="6">
    <source>
        <dbReference type="SAM" id="Phobius"/>
    </source>
</evidence>
<feature type="transmembrane region" description="Helical" evidence="6">
    <location>
        <begin position="290"/>
        <end position="307"/>
    </location>
</feature>
<dbReference type="STRING" id="425400.LS65_04045"/>
<dbReference type="OrthoDB" id="9811522at2"/>
<dbReference type="Gene3D" id="3.40.1710.10">
    <property type="entry name" value="abc type-2 transporter like domain"/>
    <property type="match status" value="1"/>
</dbReference>
<evidence type="ECO:0000256" key="4">
    <source>
        <dbReference type="ARBA" id="ARBA00022989"/>
    </source>
</evidence>
<evidence type="ECO:0000256" key="5">
    <source>
        <dbReference type="ARBA" id="ARBA00023136"/>
    </source>
</evidence>
<comment type="caution">
    <text evidence="8">The sequence shown here is derived from an EMBL/GenBank/DDBJ whole genome shotgun (WGS) entry which is preliminary data.</text>
</comment>
<dbReference type="RefSeq" id="WP_034361428.1">
    <property type="nucleotide sequence ID" value="NZ_CAJUDB010000001.1"/>
</dbReference>
<evidence type="ECO:0000313" key="9">
    <source>
        <dbReference type="Proteomes" id="UP000029707"/>
    </source>
</evidence>
<name>A0A4U8TS79_9HELI</name>
<dbReference type="Proteomes" id="UP000029707">
    <property type="component" value="Unassembled WGS sequence"/>
</dbReference>
<dbReference type="PANTHER" id="PTHR30294:SF46">
    <property type="entry name" value="ABC TRANSPORTER PERMEASE"/>
    <property type="match status" value="1"/>
</dbReference>
<feature type="transmembrane region" description="Helical" evidence="6">
    <location>
        <begin position="259"/>
        <end position="278"/>
    </location>
</feature>
<dbReference type="InterPro" id="IPR051449">
    <property type="entry name" value="ABC-2_transporter_component"/>
</dbReference>
<dbReference type="GO" id="GO:0005886">
    <property type="term" value="C:plasma membrane"/>
    <property type="evidence" value="ECO:0007669"/>
    <property type="project" value="UniProtKB-SubCell"/>
</dbReference>
<keyword evidence="9" id="KW-1185">Reference proteome</keyword>
<keyword evidence="5 6" id="KW-0472">Membrane</keyword>
<dbReference type="Pfam" id="PF12698">
    <property type="entry name" value="ABC2_membrane_3"/>
    <property type="match status" value="1"/>
</dbReference>
<organism evidence="8 9">
    <name type="scientific">Helicobacter japonicus</name>
    <dbReference type="NCBI Taxonomy" id="425400"/>
    <lineage>
        <taxon>Bacteria</taxon>
        <taxon>Pseudomonadati</taxon>
        <taxon>Campylobacterota</taxon>
        <taxon>Epsilonproteobacteria</taxon>
        <taxon>Campylobacterales</taxon>
        <taxon>Helicobacteraceae</taxon>
        <taxon>Helicobacter</taxon>
    </lineage>
</organism>
<protein>
    <submittedName>
        <fullName evidence="8">ABC transporter permease</fullName>
    </submittedName>
</protein>
<evidence type="ECO:0000256" key="3">
    <source>
        <dbReference type="ARBA" id="ARBA00022692"/>
    </source>
</evidence>
<accession>A0A4U8TS79</accession>
<dbReference type="AlphaFoldDB" id="A0A4U8TS79"/>
<evidence type="ECO:0000313" key="8">
    <source>
        <dbReference type="EMBL" id="TLE02675.1"/>
    </source>
</evidence>
<comment type="subcellular location">
    <subcellularLocation>
        <location evidence="1">Cell membrane</location>
        <topology evidence="1">Multi-pass membrane protein</topology>
    </subcellularLocation>
</comment>
<feature type="transmembrane region" description="Helical" evidence="6">
    <location>
        <begin position="347"/>
        <end position="367"/>
    </location>
</feature>
<feature type="transmembrane region" description="Helical" evidence="6">
    <location>
        <begin position="12"/>
        <end position="35"/>
    </location>
</feature>
<evidence type="ECO:0000259" key="7">
    <source>
        <dbReference type="Pfam" id="PF12698"/>
    </source>
</evidence>
<keyword evidence="3 6" id="KW-0812">Transmembrane</keyword>
<keyword evidence="2" id="KW-1003">Cell membrane</keyword>
<dbReference type="GO" id="GO:0140359">
    <property type="term" value="F:ABC-type transporter activity"/>
    <property type="evidence" value="ECO:0007669"/>
    <property type="project" value="InterPro"/>
</dbReference>
<keyword evidence="4 6" id="KW-1133">Transmembrane helix</keyword>
<dbReference type="InterPro" id="IPR013525">
    <property type="entry name" value="ABC2_TM"/>
</dbReference>
<gene>
    <name evidence="8" type="ORF">LS65_001755</name>
</gene>
<dbReference type="GeneID" id="82320472"/>
<evidence type="ECO:0000256" key="1">
    <source>
        <dbReference type="ARBA" id="ARBA00004651"/>
    </source>
</evidence>
<sequence length="373" mass="42486">MKTFFSTFILEAKNIFTSVSAMIIIFGGSLFYLFLYPTPYYEDIVNAQKIAIVDYDKTNSSREFISFIRASPHLEIVEVLSSIERVQDLIESHRIYGLITIPHDFEKHLYQHIPPVVAIMANASYLLIYGAIANASTECIEAFNTHLKTKFQTHEHEILEPKLIPLFNPSMGYINYTLAPILIFILHQTLIAGAGIIGGTQNQQFSQGVRNYYSRANPLLLVLSKIMVFFCIYVVLFAFYFGFAYEFYGVNIGAHILDFWLFSIAFILSTAAFGVFFGSILPKRALSTQIIMLASMPIVFLLGFMWPEAQIAPWAHYFVSFLPAYHGINGLLQLNQMGASFGSVWEYFINLCFLGILYIIASVLMIYKKTLRW</sequence>
<reference evidence="8 9" key="1">
    <citation type="journal article" date="2014" name="Genome Announc.">
        <title>Draft genome sequences of eight enterohepatic helicobacter species isolated from both laboratory and wild rodents.</title>
        <authorList>
            <person name="Sheh A."/>
            <person name="Shen Z."/>
            <person name="Fox J.G."/>
        </authorList>
    </citation>
    <scope>NUCLEOTIDE SEQUENCE [LARGE SCALE GENOMIC DNA]</scope>
    <source>
        <strain evidence="8 9">MIT 01-6451</strain>
    </source>
</reference>